<gene>
    <name evidence="2" type="ORF">NOX80_16045</name>
</gene>
<dbReference type="RefSeq" id="WP_256550812.1">
    <property type="nucleotide sequence ID" value="NZ_CP101751.1"/>
</dbReference>
<keyword evidence="1" id="KW-0472">Membrane</keyword>
<evidence type="ECO:0000313" key="2">
    <source>
        <dbReference type="EMBL" id="UUC45122.1"/>
    </source>
</evidence>
<protein>
    <submittedName>
        <fullName evidence="2">Uncharacterized protein</fullName>
    </submittedName>
</protein>
<name>A0ABY5IUB6_9FLAO</name>
<dbReference type="EMBL" id="CP101751">
    <property type="protein sequence ID" value="UUC45122.1"/>
    <property type="molecule type" value="Genomic_DNA"/>
</dbReference>
<organism evidence="2 3">
    <name type="scientific">Flavobacterium cerinum</name>
    <dbReference type="NCBI Taxonomy" id="2502784"/>
    <lineage>
        <taxon>Bacteria</taxon>
        <taxon>Pseudomonadati</taxon>
        <taxon>Bacteroidota</taxon>
        <taxon>Flavobacteriia</taxon>
        <taxon>Flavobacteriales</taxon>
        <taxon>Flavobacteriaceae</taxon>
        <taxon>Flavobacterium</taxon>
    </lineage>
</organism>
<reference evidence="2" key="1">
    <citation type="submission" date="2022-07" db="EMBL/GenBank/DDBJ databases">
        <title>Isolation, identification, and degradation of a PFOSA degrading strain from sewage treatment plant.</title>
        <authorList>
            <person name="Zhang L."/>
            <person name="Huo Y."/>
        </authorList>
    </citation>
    <scope>NUCLEOTIDE SEQUENCE</scope>
    <source>
        <strain evidence="2">C1</strain>
    </source>
</reference>
<keyword evidence="3" id="KW-1185">Reference proteome</keyword>
<keyword evidence="1" id="KW-1133">Transmembrane helix</keyword>
<accession>A0ABY5IUB6</accession>
<keyword evidence="1" id="KW-0812">Transmembrane</keyword>
<sequence>MMKVTFDSSSYIKKNHPDFYIKNKTITESLDGKVVNLFSASNEEICKLKDPKILVFKNDLKKVRQLLLLSFFAISLLSLLTVMRTWF</sequence>
<evidence type="ECO:0000313" key="3">
    <source>
        <dbReference type="Proteomes" id="UP001059844"/>
    </source>
</evidence>
<dbReference type="Proteomes" id="UP001059844">
    <property type="component" value="Chromosome"/>
</dbReference>
<feature type="transmembrane region" description="Helical" evidence="1">
    <location>
        <begin position="66"/>
        <end position="86"/>
    </location>
</feature>
<evidence type="ECO:0000256" key="1">
    <source>
        <dbReference type="SAM" id="Phobius"/>
    </source>
</evidence>
<proteinExistence type="predicted"/>